<dbReference type="EMBL" id="JAIWYP010000006">
    <property type="protein sequence ID" value="KAH3814869.1"/>
    <property type="molecule type" value="Genomic_DNA"/>
</dbReference>
<protein>
    <submittedName>
        <fullName evidence="1">Uncharacterized protein</fullName>
    </submittedName>
</protein>
<evidence type="ECO:0000313" key="1">
    <source>
        <dbReference type="EMBL" id="KAH3814869.1"/>
    </source>
</evidence>
<gene>
    <name evidence="1" type="ORF">DPMN_143383</name>
</gene>
<keyword evidence="2" id="KW-1185">Reference proteome</keyword>
<evidence type="ECO:0000313" key="2">
    <source>
        <dbReference type="Proteomes" id="UP000828390"/>
    </source>
</evidence>
<reference evidence="1" key="2">
    <citation type="submission" date="2020-11" db="EMBL/GenBank/DDBJ databases">
        <authorList>
            <person name="McCartney M.A."/>
            <person name="Auch B."/>
            <person name="Kono T."/>
            <person name="Mallez S."/>
            <person name="Becker A."/>
            <person name="Gohl D.M."/>
            <person name="Silverstein K.A.T."/>
            <person name="Koren S."/>
            <person name="Bechman K.B."/>
            <person name="Herman A."/>
            <person name="Abrahante J.E."/>
            <person name="Garbe J."/>
        </authorList>
    </citation>
    <scope>NUCLEOTIDE SEQUENCE</scope>
    <source>
        <strain evidence="1">Duluth1</strain>
        <tissue evidence="1">Whole animal</tissue>
    </source>
</reference>
<reference evidence="1" key="1">
    <citation type="journal article" date="2019" name="bioRxiv">
        <title>The Genome of the Zebra Mussel, Dreissena polymorpha: A Resource for Invasive Species Research.</title>
        <authorList>
            <person name="McCartney M.A."/>
            <person name="Auch B."/>
            <person name="Kono T."/>
            <person name="Mallez S."/>
            <person name="Zhang Y."/>
            <person name="Obille A."/>
            <person name="Becker A."/>
            <person name="Abrahante J.E."/>
            <person name="Garbe J."/>
            <person name="Badalamenti J.P."/>
            <person name="Herman A."/>
            <person name="Mangelson H."/>
            <person name="Liachko I."/>
            <person name="Sullivan S."/>
            <person name="Sone E.D."/>
            <person name="Koren S."/>
            <person name="Silverstein K.A.T."/>
            <person name="Beckman K.B."/>
            <person name="Gohl D.M."/>
        </authorList>
    </citation>
    <scope>NUCLEOTIDE SEQUENCE</scope>
    <source>
        <strain evidence="1">Duluth1</strain>
        <tissue evidence="1">Whole animal</tissue>
    </source>
</reference>
<proteinExistence type="predicted"/>
<sequence>MNPTAELAWYGSCLPIVPRLLEIGSVRMTSAYLMVEMVAPELSYYYRQVGMLAASIVVVDWLIGENVNCSETS</sequence>
<dbReference type="Proteomes" id="UP000828390">
    <property type="component" value="Unassembled WGS sequence"/>
</dbReference>
<name>A0A9D4GCZ2_DREPO</name>
<organism evidence="1 2">
    <name type="scientific">Dreissena polymorpha</name>
    <name type="common">Zebra mussel</name>
    <name type="synonym">Mytilus polymorpha</name>
    <dbReference type="NCBI Taxonomy" id="45954"/>
    <lineage>
        <taxon>Eukaryota</taxon>
        <taxon>Metazoa</taxon>
        <taxon>Spiralia</taxon>
        <taxon>Lophotrochozoa</taxon>
        <taxon>Mollusca</taxon>
        <taxon>Bivalvia</taxon>
        <taxon>Autobranchia</taxon>
        <taxon>Heteroconchia</taxon>
        <taxon>Euheterodonta</taxon>
        <taxon>Imparidentia</taxon>
        <taxon>Neoheterodontei</taxon>
        <taxon>Myida</taxon>
        <taxon>Dreissenoidea</taxon>
        <taxon>Dreissenidae</taxon>
        <taxon>Dreissena</taxon>
    </lineage>
</organism>
<comment type="caution">
    <text evidence="1">The sequence shown here is derived from an EMBL/GenBank/DDBJ whole genome shotgun (WGS) entry which is preliminary data.</text>
</comment>
<accession>A0A9D4GCZ2</accession>
<dbReference type="AlphaFoldDB" id="A0A9D4GCZ2"/>